<organism evidence="1 2">
    <name type="scientific">Bacteroides fragilis str. 3988T(B)14</name>
    <dbReference type="NCBI Taxonomy" id="1339315"/>
    <lineage>
        <taxon>Bacteria</taxon>
        <taxon>Pseudomonadati</taxon>
        <taxon>Bacteroidota</taxon>
        <taxon>Bacteroidia</taxon>
        <taxon>Bacteroidales</taxon>
        <taxon>Bacteroidaceae</taxon>
        <taxon>Bacteroides</taxon>
    </lineage>
</organism>
<comment type="caution">
    <text evidence="1">The sequence shown here is derived from an EMBL/GenBank/DDBJ whole genome shotgun (WGS) entry which is preliminary data.</text>
</comment>
<accession>A0A015VVV9</accession>
<evidence type="ECO:0000313" key="1">
    <source>
        <dbReference type="EMBL" id="EXY72370.1"/>
    </source>
</evidence>
<dbReference type="EMBL" id="JGCY01000407">
    <property type="protein sequence ID" value="EXY72370.1"/>
    <property type="molecule type" value="Genomic_DNA"/>
</dbReference>
<protein>
    <submittedName>
        <fullName evidence="1">Uncharacterized protein</fullName>
    </submittedName>
</protein>
<dbReference type="Proteomes" id="UP000020529">
    <property type="component" value="Unassembled WGS sequence"/>
</dbReference>
<reference evidence="1 2" key="1">
    <citation type="submission" date="2014-02" db="EMBL/GenBank/DDBJ databases">
        <authorList>
            <person name="Sears C."/>
            <person name="Carroll K."/>
            <person name="Sack B.R."/>
            <person name="Qadri F."/>
            <person name="Myers L.L."/>
            <person name="Chung G.-T."/>
            <person name="Escheverria P."/>
            <person name="Fraser C.M."/>
            <person name="Sadzewicz L."/>
            <person name="Shefchek K.A."/>
            <person name="Tallon L."/>
            <person name="Das S.P."/>
            <person name="Daugherty S."/>
            <person name="Mongodin E.F."/>
        </authorList>
    </citation>
    <scope>NUCLEOTIDE SEQUENCE [LARGE SCALE GENOMIC DNA]</scope>
    <source>
        <strain evidence="2">3988T(B)14</strain>
    </source>
</reference>
<proteinExistence type="predicted"/>
<gene>
    <name evidence="1" type="ORF">M124_3887</name>
</gene>
<dbReference type="PATRIC" id="fig|1339315.3.peg.4519"/>
<sequence>MKGIEKKGSICQKRISRGWKGIVAIKASMGAGDFKKQGWE</sequence>
<evidence type="ECO:0000313" key="2">
    <source>
        <dbReference type="Proteomes" id="UP000020529"/>
    </source>
</evidence>
<dbReference type="AlphaFoldDB" id="A0A015VVV9"/>
<name>A0A015VVV9_BACFG</name>